<protein>
    <recommendedName>
        <fullName evidence="4">Lipoprotein</fullName>
    </recommendedName>
</protein>
<reference evidence="2 3" key="1">
    <citation type="submission" date="2022-12" db="EMBL/GenBank/DDBJ databases">
        <authorList>
            <person name="Mo P."/>
        </authorList>
    </citation>
    <scope>NUCLEOTIDE SEQUENCE [LARGE SCALE GENOMIC DNA]</scope>
    <source>
        <strain evidence="2 3">HUAS 2-6</strain>
    </source>
</reference>
<proteinExistence type="predicted"/>
<evidence type="ECO:0008006" key="4">
    <source>
        <dbReference type="Google" id="ProtNLM"/>
    </source>
</evidence>
<gene>
    <name evidence="2" type="ORF">O1G22_38675</name>
</gene>
<accession>A0ABY7PDR4</accession>
<feature type="compositionally biased region" description="Low complexity" evidence="1">
    <location>
        <begin position="39"/>
        <end position="50"/>
    </location>
</feature>
<dbReference type="RefSeq" id="WP_270085575.1">
    <property type="nucleotide sequence ID" value="NZ_CP115300.1"/>
</dbReference>
<dbReference type="PROSITE" id="PS51257">
    <property type="entry name" value="PROKAR_LIPOPROTEIN"/>
    <property type="match status" value="1"/>
</dbReference>
<name>A0ABY7PDR4_9ACTN</name>
<sequence length="276" mass="28448">MGNAGTRRHGGRAGAALAVCGVLLAGCSGSGGGSGGPGTASPSASGSASARVDDGSTAAATPRFTADPAKLPRTRSAALELLRAVTAGPDSYGPGYLRRSPFESDPADWPVLGTDCVWQQQPLPGDVLASLTRYSRLPAGGGKGEVHTAATVTVHRTTAQADQEIAETLEEALRCPDQQLRATERIAGLNSVGSGYGTNGNTSADDVLEEIGAYYNSALDKGPLFYLWDQVRLGPVTIAVAVQGGKGFRQEDLLIVQARAVADMETRVRNQLGAKK</sequence>
<feature type="region of interest" description="Disordered" evidence="1">
    <location>
        <begin position="31"/>
        <end position="72"/>
    </location>
</feature>
<evidence type="ECO:0000313" key="2">
    <source>
        <dbReference type="EMBL" id="WBO68325.1"/>
    </source>
</evidence>
<evidence type="ECO:0000313" key="3">
    <source>
        <dbReference type="Proteomes" id="UP001212326"/>
    </source>
</evidence>
<evidence type="ECO:0000256" key="1">
    <source>
        <dbReference type="SAM" id="MobiDB-lite"/>
    </source>
</evidence>
<keyword evidence="3" id="KW-1185">Reference proteome</keyword>
<organism evidence="2 3">
    <name type="scientific">Streptomyces camelliae</name>
    <dbReference type="NCBI Taxonomy" id="3004093"/>
    <lineage>
        <taxon>Bacteria</taxon>
        <taxon>Bacillati</taxon>
        <taxon>Actinomycetota</taxon>
        <taxon>Actinomycetes</taxon>
        <taxon>Kitasatosporales</taxon>
        <taxon>Streptomycetaceae</taxon>
        <taxon>Streptomyces</taxon>
    </lineage>
</organism>
<dbReference type="EMBL" id="CP115300">
    <property type="protein sequence ID" value="WBO68325.1"/>
    <property type="molecule type" value="Genomic_DNA"/>
</dbReference>
<dbReference type="Proteomes" id="UP001212326">
    <property type="component" value="Chromosome"/>
</dbReference>